<keyword evidence="2" id="KW-1185">Reference proteome</keyword>
<evidence type="ECO:0000313" key="2">
    <source>
        <dbReference type="Proteomes" id="UP001237642"/>
    </source>
</evidence>
<dbReference type="Proteomes" id="UP001237642">
    <property type="component" value="Unassembled WGS sequence"/>
</dbReference>
<gene>
    <name evidence="1" type="ORF">POM88_012489</name>
</gene>
<reference evidence="1" key="1">
    <citation type="submission" date="2023-02" db="EMBL/GenBank/DDBJ databases">
        <title>Genome of toxic invasive species Heracleum sosnowskyi carries increased number of genes despite the absence of recent whole-genome duplications.</title>
        <authorList>
            <person name="Schelkunov M."/>
            <person name="Shtratnikova V."/>
            <person name="Makarenko M."/>
            <person name="Klepikova A."/>
            <person name="Omelchenko D."/>
            <person name="Novikova G."/>
            <person name="Obukhova E."/>
            <person name="Bogdanov V."/>
            <person name="Penin A."/>
            <person name="Logacheva M."/>
        </authorList>
    </citation>
    <scope>NUCLEOTIDE SEQUENCE</scope>
    <source>
        <strain evidence="1">Hsosn_3</strain>
        <tissue evidence="1">Leaf</tissue>
    </source>
</reference>
<organism evidence="1 2">
    <name type="scientific">Heracleum sosnowskyi</name>
    <dbReference type="NCBI Taxonomy" id="360622"/>
    <lineage>
        <taxon>Eukaryota</taxon>
        <taxon>Viridiplantae</taxon>
        <taxon>Streptophyta</taxon>
        <taxon>Embryophyta</taxon>
        <taxon>Tracheophyta</taxon>
        <taxon>Spermatophyta</taxon>
        <taxon>Magnoliopsida</taxon>
        <taxon>eudicotyledons</taxon>
        <taxon>Gunneridae</taxon>
        <taxon>Pentapetalae</taxon>
        <taxon>asterids</taxon>
        <taxon>campanulids</taxon>
        <taxon>Apiales</taxon>
        <taxon>Apiaceae</taxon>
        <taxon>Apioideae</taxon>
        <taxon>apioid superclade</taxon>
        <taxon>Tordylieae</taxon>
        <taxon>Tordyliinae</taxon>
        <taxon>Heracleum</taxon>
    </lineage>
</organism>
<name>A0AAD8IYS6_9APIA</name>
<dbReference type="EMBL" id="JAUIZM010000003">
    <property type="protein sequence ID" value="KAK1393433.1"/>
    <property type="molecule type" value="Genomic_DNA"/>
</dbReference>
<dbReference type="AlphaFoldDB" id="A0AAD8IYS6"/>
<protein>
    <submittedName>
        <fullName evidence="1">Uncharacterized protein</fullName>
    </submittedName>
</protein>
<comment type="caution">
    <text evidence="1">The sequence shown here is derived from an EMBL/GenBank/DDBJ whole genome shotgun (WGS) entry which is preliminary data.</text>
</comment>
<reference evidence="1" key="2">
    <citation type="submission" date="2023-05" db="EMBL/GenBank/DDBJ databases">
        <authorList>
            <person name="Schelkunov M.I."/>
        </authorList>
    </citation>
    <scope>NUCLEOTIDE SEQUENCE</scope>
    <source>
        <strain evidence="1">Hsosn_3</strain>
        <tissue evidence="1">Leaf</tissue>
    </source>
</reference>
<sequence>MDFSEVTKLSHSSTTSVTSPASVYATGQSKCVSPHTINYDDITGVTHGFGYDPVYEDFKIVRVVTYLYKFKVEEDVNLVEEVGAEVRVEVEVHSALNGVLCCISEGFSGVMAFDLNNEVFNCDVEFPVLPEFARIIGIDDSAVGFITSKGFGREIKLWKLDDVKCLRGAGEHLGLRC</sequence>
<proteinExistence type="predicted"/>
<evidence type="ECO:0000313" key="1">
    <source>
        <dbReference type="EMBL" id="KAK1393433.1"/>
    </source>
</evidence>
<accession>A0AAD8IYS6</accession>